<organism evidence="2 3">
    <name type="scientific">Chryseobacterium shigense</name>
    <dbReference type="NCBI Taxonomy" id="297244"/>
    <lineage>
        <taxon>Bacteria</taxon>
        <taxon>Pseudomonadati</taxon>
        <taxon>Bacteroidota</taxon>
        <taxon>Flavobacteriia</taxon>
        <taxon>Flavobacteriales</taxon>
        <taxon>Weeksellaceae</taxon>
        <taxon>Chryseobacterium group</taxon>
        <taxon>Chryseobacterium</taxon>
    </lineage>
</organism>
<reference evidence="2 3" key="1">
    <citation type="submission" date="2020-08" db="EMBL/GenBank/DDBJ databases">
        <title>Functional genomics of gut bacteria from endangered species of beetles.</title>
        <authorList>
            <person name="Carlos-Shanley C."/>
        </authorList>
    </citation>
    <scope>NUCLEOTIDE SEQUENCE [LARGE SCALE GENOMIC DNA]</scope>
    <source>
        <strain evidence="2 3">S00136</strain>
    </source>
</reference>
<keyword evidence="1" id="KW-0812">Transmembrane</keyword>
<feature type="transmembrane region" description="Helical" evidence="1">
    <location>
        <begin position="112"/>
        <end position="138"/>
    </location>
</feature>
<dbReference type="RefSeq" id="WP_184160420.1">
    <property type="nucleotide sequence ID" value="NZ_JACHLC010000001.1"/>
</dbReference>
<evidence type="ECO:0000313" key="2">
    <source>
        <dbReference type="EMBL" id="MBB6369618.1"/>
    </source>
</evidence>
<keyword evidence="3" id="KW-1185">Reference proteome</keyword>
<dbReference type="EMBL" id="JACHLC010000001">
    <property type="protein sequence ID" value="MBB6369618.1"/>
    <property type="molecule type" value="Genomic_DNA"/>
</dbReference>
<evidence type="ECO:0000313" key="3">
    <source>
        <dbReference type="Proteomes" id="UP000589738"/>
    </source>
</evidence>
<accession>A0A841N7X8</accession>
<name>A0A841N7X8_9FLAO</name>
<comment type="caution">
    <text evidence="2">The sequence shown here is derived from an EMBL/GenBank/DDBJ whole genome shotgun (WGS) entry which is preliminary data.</text>
</comment>
<dbReference type="AlphaFoldDB" id="A0A841N7X8"/>
<dbReference type="Proteomes" id="UP000589738">
    <property type="component" value="Unassembled WGS sequence"/>
</dbReference>
<sequence>MKNLLHGILNIPHHLYMMDSFKNDEDFLIALILMGALFFLLALIIGVVLILMFFLILFFLISGGIISASVLVGIQQKSVSKGFKTLFLSVSILGTTIVSVIFFYFINLIQHWWTADISIVAGIICGALSGWLLGLLIFKASGKLVTFLKNKYNDRMKSKSIN</sequence>
<feature type="transmembrane region" description="Helical" evidence="1">
    <location>
        <begin position="86"/>
        <end position="106"/>
    </location>
</feature>
<keyword evidence="1" id="KW-1133">Transmembrane helix</keyword>
<gene>
    <name evidence="2" type="ORF">HNP36_000671</name>
</gene>
<feature type="transmembrane region" description="Helical" evidence="1">
    <location>
        <begin position="51"/>
        <end position="74"/>
    </location>
</feature>
<protein>
    <submittedName>
        <fullName evidence="2">Uncharacterized protein</fullName>
    </submittedName>
</protein>
<evidence type="ECO:0000256" key="1">
    <source>
        <dbReference type="SAM" id="Phobius"/>
    </source>
</evidence>
<keyword evidence="1" id="KW-0472">Membrane</keyword>
<feature type="transmembrane region" description="Helical" evidence="1">
    <location>
        <begin position="27"/>
        <end position="45"/>
    </location>
</feature>
<proteinExistence type="predicted"/>